<dbReference type="GeneID" id="107689067"/>
<dbReference type="KEGG" id="sanh:107689067"/>
<dbReference type="GO" id="GO:0008270">
    <property type="term" value="F:zinc ion binding"/>
    <property type="evidence" value="ECO:0007669"/>
    <property type="project" value="UniProtKB-KW"/>
</dbReference>
<keyword evidence="5" id="KW-0862">Zinc</keyword>
<evidence type="ECO:0000256" key="9">
    <source>
        <dbReference type="PROSITE-ProRule" id="PRU00042"/>
    </source>
</evidence>
<evidence type="ECO:0000256" key="2">
    <source>
        <dbReference type="ARBA" id="ARBA00022723"/>
    </source>
</evidence>
<dbReference type="GO" id="GO:0005634">
    <property type="term" value="C:nucleus"/>
    <property type="evidence" value="ECO:0007669"/>
    <property type="project" value="UniProtKB-SubCell"/>
</dbReference>
<evidence type="ECO:0000256" key="5">
    <source>
        <dbReference type="ARBA" id="ARBA00022833"/>
    </source>
</evidence>
<evidence type="ECO:0000256" key="8">
    <source>
        <dbReference type="ARBA" id="ARBA00023242"/>
    </source>
</evidence>
<dbReference type="OrthoDB" id="8939517at2759"/>
<dbReference type="PROSITE" id="PS00028">
    <property type="entry name" value="ZINC_FINGER_C2H2_1"/>
    <property type="match status" value="3"/>
</dbReference>
<evidence type="ECO:0000256" key="6">
    <source>
        <dbReference type="ARBA" id="ARBA00023015"/>
    </source>
</evidence>
<dbReference type="PANTHER" id="PTHR16515:SF66">
    <property type="entry name" value="C2H2-TYPE DOMAIN-CONTAINING PROTEIN"/>
    <property type="match status" value="1"/>
</dbReference>
<evidence type="ECO:0000313" key="13">
    <source>
        <dbReference type="Proteomes" id="UP000472260"/>
    </source>
</evidence>
<dbReference type="SMART" id="SM00355">
    <property type="entry name" value="ZnF_C2H2"/>
    <property type="match status" value="3"/>
</dbReference>
<keyword evidence="3" id="KW-0677">Repeat</keyword>
<dbReference type="PANTHER" id="PTHR16515">
    <property type="entry name" value="PR DOMAIN ZINC FINGER PROTEIN"/>
    <property type="match status" value="1"/>
</dbReference>
<dbReference type="FunFam" id="3.30.160.60:FF:000060">
    <property type="entry name" value="zinc finger protein 436"/>
    <property type="match status" value="1"/>
</dbReference>
<dbReference type="Ensembl" id="ENSSANT00000070269.1">
    <property type="protein sequence ID" value="ENSSANP00000066105.1"/>
    <property type="gene ID" value="ENSSANG00000032962.1"/>
</dbReference>
<evidence type="ECO:0000256" key="3">
    <source>
        <dbReference type="ARBA" id="ARBA00022737"/>
    </source>
</evidence>
<name>A0A671Q6D4_9TELE</name>
<dbReference type="FunFam" id="3.30.160.60:FF:000557">
    <property type="entry name" value="zinc finger and SCAN domain-containing protein 29"/>
    <property type="match status" value="1"/>
</dbReference>
<keyword evidence="8" id="KW-0539">Nucleus</keyword>
<dbReference type="Proteomes" id="UP000472260">
    <property type="component" value="Unassembled WGS sequence"/>
</dbReference>
<gene>
    <name evidence="12" type="primary">LOC107689067</name>
</gene>
<dbReference type="AlphaFoldDB" id="A0A671Q6D4"/>
<keyword evidence="7" id="KW-0804">Transcription</keyword>
<keyword evidence="6" id="KW-0805">Transcription regulation</keyword>
<dbReference type="Pfam" id="PF00096">
    <property type="entry name" value="zf-C2H2"/>
    <property type="match status" value="3"/>
</dbReference>
<dbReference type="SUPFAM" id="SSF57667">
    <property type="entry name" value="beta-beta-alpha zinc fingers"/>
    <property type="match status" value="2"/>
</dbReference>
<dbReference type="InterPro" id="IPR036236">
    <property type="entry name" value="Znf_C2H2_sf"/>
</dbReference>
<evidence type="ECO:0000256" key="1">
    <source>
        <dbReference type="ARBA" id="ARBA00004123"/>
    </source>
</evidence>
<keyword evidence="10" id="KW-0175">Coiled coil</keyword>
<reference evidence="12" key="2">
    <citation type="submission" date="2025-09" db="UniProtKB">
        <authorList>
            <consortium name="Ensembl"/>
        </authorList>
    </citation>
    <scope>IDENTIFICATION</scope>
</reference>
<dbReference type="InterPro" id="IPR050331">
    <property type="entry name" value="Zinc_finger"/>
</dbReference>
<protein>
    <submittedName>
        <fullName evidence="12">Zinc finger protein 836-like</fullName>
    </submittedName>
</protein>
<dbReference type="RefSeq" id="XP_016342446.1">
    <property type="nucleotide sequence ID" value="XM_016486960.1"/>
</dbReference>
<evidence type="ECO:0000256" key="10">
    <source>
        <dbReference type="SAM" id="Coils"/>
    </source>
</evidence>
<dbReference type="InterPro" id="IPR013087">
    <property type="entry name" value="Znf_C2H2_type"/>
</dbReference>
<dbReference type="PROSITE" id="PS50157">
    <property type="entry name" value="ZINC_FINGER_C2H2_2"/>
    <property type="match status" value="3"/>
</dbReference>
<keyword evidence="4 9" id="KW-0863">Zinc-finger</keyword>
<feature type="coiled-coil region" evidence="10">
    <location>
        <begin position="30"/>
        <end position="57"/>
    </location>
</feature>
<evidence type="ECO:0000313" key="12">
    <source>
        <dbReference type="Ensembl" id="ENSSANP00000066105.1"/>
    </source>
</evidence>
<comment type="subcellular location">
    <subcellularLocation>
        <location evidence="1">Nucleus</location>
    </subcellularLocation>
</comment>
<dbReference type="GO" id="GO:0010468">
    <property type="term" value="P:regulation of gene expression"/>
    <property type="evidence" value="ECO:0007669"/>
    <property type="project" value="TreeGrafter"/>
</dbReference>
<feature type="domain" description="C2H2-type" evidence="11">
    <location>
        <begin position="303"/>
        <end position="330"/>
    </location>
</feature>
<evidence type="ECO:0000256" key="7">
    <source>
        <dbReference type="ARBA" id="ARBA00023163"/>
    </source>
</evidence>
<reference evidence="12" key="1">
    <citation type="submission" date="2025-08" db="UniProtKB">
        <authorList>
            <consortium name="Ensembl"/>
        </authorList>
    </citation>
    <scope>IDENTIFICATION</scope>
</reference>
<sequence>MTKLQVINTFLTERLMATLNEIMDMIGGTVLQYEKELDSVQKDNEYLKKRLKEIEKIVESNDPAISNPAPSSPPPHLKWTSSIETETMATEIYQDQNQVQNEQLTSTKVEEFSNHALLVTESDIDIPCPQLPNTLAHTDKDFEAFTLNEFPCGVKTEPFENLDSQSTNANISVYSPLPHCTAQLPSTTDINHKSDPKVFSVLNCTDLESAKCTKPKPKTLQVSVSKISQNVLKTTCPESGVAHVNYNTAHQYTDSRSVRNDTISGNGHLGIANVAVNPLRHAAFRQGRGRGRGRGRVKGPGTHICPQCGKLFPHHSRLKVHMLIHTGEKPYACAQCGKRFNNDGTLRNHSRVHLQLRLFDCPVCARSFKDAYTCRNHMRVHNRRGNGVSASAAKLNRT</sequence>
<accession>A0A671Q6D4</accession>
<dbReference type="Gene3D" id="3.30.160.60">
    <property type="entry name" value="Classic Zinc Finger"/>
    <property type="match status" value="3"/>
</dbReference>
<keyword evidence="13" id="KW-1185">Reference proteome</keyword>
<feature type="domain" description="C2H2-type" evidence="11">
    <location>
        <begin position="331"/>
        <end position="358"/>
    </location>
</feature>
<evidence type="ECO:0000259" key="11">
    <source>
        <dbReference type="PROSITE" id="PS50157"/>
    </source>
</evidence>
<proteinExistence type="predicted"/>
<keyword evidence="2" id="KW-0479">Metal-binding</keyword>
<organism evidence="12 13">
    <name type="scientific">Sinocyclocheilus anshuiensis</name>
    <dbReference type="NCBI Taxonomy" id="1608454"/>
    <lineage>
        <taxon>Eukaryota</taxon>
        <taxon>Metazoa</taxon>
        <taxon>Chordata</taxon>
        <taxon>Craniata</taxon>
        <taxon>Vertebrata</taxon>
        <taxon>Euteleostomi</taxon>
        <taxon>Actinopterygii</taxon>
        <taxon>Neopterygii</taxon>
        <taxon>Teleostei</taxon>
        <taxon>Ostariophysi</taxon>
        <taxon>Cypriniformes</taxon>
        <taxon>Cyprinidae</taxon>
        <taxon>Cyprininae</taxon>
        <taxon>Sinocyclocheilus</taxon>
    </lineage>
</organism>
<evidence type="ECO:0000256" key="4">
    <source>
        <dbReference type="ARBA" id="ARBA00022771"/>
    </source>
</evidence>
<feature type="domain" description="C2H2-type" evidence="11">
    <location>
        <begin position="359"/>
        <end position="386"/>
    </location>
</feature>